<dbReference type="Proteomes" id="UP000030151">
    <property type="component" value="Unassembled WGS sequence"/>
</dbReference>
<comment type="caution">
    <text evidence="1">The sequence shown here is derived from an EMBL/GenBank/DDBJ whole genome shotgun (WGS) entry which is preliminary data.</text>
</comment>
<dbReference type="EMBL" id="JELW01000001">
    <property type="protein sequence ID" value="EXV06105.1"/>
    <property type="molecule type" value="Genomic_DNA"/>
</dbReference>
<protein>
    <submittedName>
        <fullName evidence="1">Uncharacterized protein</fullName>
    </submittedName>
</protein>
<reference evidence="1 2" key="1">
    <citation type="submission" date="2014-02" db="EMBL/GenBank/DDBJ databases">
        <title>The genome sequence of the entomopathogenic fungus Metarhizium robertsii ARSEF 2575.</title>
        <authorList>
            <person name="Giuliano Garisto Donzelli B."/>
            <person name="Roe B.A."/>
            <person name="Macmil S.L."/>
            <person name="Krasnoff S.B."/>
            <person name="Gibson D.M."/>
        </authorList>
    </citation>
    <scope>NUCLEOTIDE SEQUENCE [LARGE SCALE GENOMIC DNA]</scope>
    <source>
        <strain evidence="1 2">ARSEF 2575</strain>
    </source>
</reference>
<evidence type="ECO:0000313" key="2">
    <source>
        <dbReference type="Proteomes" id="UP000030151"/>
    </source>
</evidence>
<dbReference type="AlphaFoldDB" id="A0A0A1V8B5"/>
<evidence type="ECO:0000313" key="1">
    <source>
        <dbReference type="EMBL" id="EXV06105.1"/>
    </source>
</evidence>
<accession>A0A0A1V8B5</accession>
<organism evidence="1 2">
    <name type="scientific">Metarhizium robertsii</name>
    <dbReference type="NCBI Taxonomy" id="568076"/>
    <lineage>
        <taxon>Eukaryota</taxon>
        <taxon>Fungi</taxon>
        <taxon>Dikarya</taxon>
        <taxon>Ascomycota</taxon>
        <taxon>Pezizomycotina</taxon>
        <taxon>Sordariomycetes</taxon>
        <taxon>Hypocreomycetidae</taxon>
        <taxon>Hypocreales</taxon>
        <taxon>Clavicipitaceae</taxon>
        <taxon>Metarhizium</taxon>
    </lineage>
</organism>
<sequence>MSKTCLPMAEPPPVLHAAPYMMNMLHGRLTLSRLQFSQVPPVRAGFSSPPSCVSFPLPLMPLPPSSLVSTIWELSVSLALEPQGRRQTQASSMFIWGSARTRPRGEAARCRYMLRLCTPPRREQITHLLLLGHVNGNCPVLPQGLSLSLSLLRTSTLRSRFTQAVMVAMPNLVEFGCVDTQRLFAHCPSEWPASIFCCSIRCNQVHTWQTKCMIGPAGLFLSPAACSLPSPLFRPHGSYPGPRKTDDPIYASRVCKL</sequence>
<name>A0A0A1V8B5_9HYPO</name>
<gene>
    <name evidence="1" type="ORF">X797_000822</name>
</gene>
<dbReference type="HOGENOM" id="CLU_1082147_0_0_1"/>
<proteinExistence type="predicted"/>